<comment type="caution">
    <text evidence="4">The sequence shown here is derived from an EMBL/GenBank/DDBJ whole genome shotgun (WGS) entry which is preliminary data.</text>
</comment>
<dbReference type="SMART" id="SM00060">
    <property type="entry name" value="FN3"/>
    <property type="match status" value="1"/>
</dbReference>
<sequence length="299" mass="33509">HPRLDFRVPFVNVTYSKYLGDAVLRYTVISYPPPRFTWTFLGNGSESRDLPNSAKQFDYGQQSELRFTRLDMSDFGSYRVTADNTINEPATAIIWLLIRGTPDKPFNFHPTNVQEKQLSLRWQAGYNGGYTQTFIVEISLDNITWTNVSQISAGHRDGWFTTVIEDLIPGSEYYFRLYAYNINGRGDLADVQLAIRTLRETTCAPLLDVSASAGVGVGASVGVGVGGIVLGLIGAIIAFTIRRNLNGSKSTCLRSKRRTDDELHSYSNIEMNPQTVKPIYEDLNKGNTEQRVYDKISPL</sequence>
<dbReference type="Proteomes" id="UP001634394">
    <property type="component" value="Unassembled WGS sequence"/>
</dbReference>
<keyword evidence="2" id="KW-0472">Membrane</keyword>
<reference evidence="4 5" key="1">
    <citation type="submission" date="2024-11" db="EMBL/GenBank/DDBJ databases">
        <title>Chromosome-level genome assembly of the freshwater bivalve Anodonta woodiana.</title>
        <authorList>
            <person name="Chen X."/>
        </authorList>
    </citation>
    <scope>NUCLEOTIDE SEQUENCE [LARGE SCALE GENOMIC DNA]</scope>
    <source>
        <strain evidence="4">MN2024</strain>
        <tissue evidence="4">Gills</tissue>
    </source>
</reference>
<dbReference type="SUPFAM" id="SSF48726">
    <property type="entry name" value="Immunoglobulin"/>
    <property type="match status" value="1"/>
</dbReference>
<dbReference type="SUPFAM" id="SSF49265">
    <property type="entry name" value="Fibronectin type III"/>
    <property type="match status" value="1"/>
</dbReference>
<keyword evidence="2" id="KW-1133">Transmembrane helix</keyword>
<organism evidence="4 5">
    <name type="scientific">Sinanodonta woodiana</name>
    <name type="common">Chinese pond mussel</name>
    <name type="synonym">Anodonta woodiana</name>
    <dbReference type="NCBI Taxonomy" id="1069815"/>
    <lineage>
        <taxon>Eukaryota</taxon>
        <taxon>Metazoa</taxon>
        <taxon>Spiralia</taxon>
        <taxon>Lophotrochozoa</taxon>
        <taxon>Mollusca</taxon>
        <taxon>Bivalvia</taxon>
        <taxon>Autobranchia</taxon>
        <taxon>Heteroconchia</taxon>
        <taxon>Palaeoheterodonta</taxon>
        <taxon>Unionida</taxon>
        <taxon>Unionoidea</taxon>
        <taxon>Unionidae</taxon>
        <taxon>Unioninae</taxon>
        <taxon>Sinanodonta</taxon>
    </lineage>
</organism>
<dbReference type="InterPro" id="IPR003961">
    <property type="entry name" value="FN3_dom"/>
</dbReference>
<dbReference type="PROSITE" id="PS50853">
    <property type="entry name" value="FN3"/>
    <property type="match status" value="1"/>
</dbReference>
<dbReference type="InterPro" id="IPR036179">
    <property type="entry name" value="Ig-like_dom_sf"/>
</dbReference>
<feature type="domain" description="Fibronectin type-III" evidence="3">
    <location>
        <begin position="104"/>
        <end position="200"/>
    </location>
</feature>
<dbReference type="AlphaFoldDB" id="A0ABD3XR26"/>
<dbReference type="CDD" id="cd00063">
    <property type="entry name" value="FN3"/>
    <property type="match status" value="1"/>
</dbReference>
<evidence type="ECO:0000259" key="3">
    <source>
        <dbReference type="PROSITE" id="PS50853"/>
    </source>
</evidence>
<protein>
    <recommendedName>
        <fullName evidence="3">Fibronectin type-III domain-containing protein</fullName>
    </recommendedName>
</protein>
<gene>
    <name evidence="4" type="ORF">ACJMK2_027424</name>
</gene>
<dbReference type="Pfam" id="PF00041">
    <property type="entry name" value="fn3"/>
    <property type="match status" value="1"/>
</dbReference>
<dbReference type="EMBL" id="JBJQND010000002">
    <property type="protein sequence ID" value="KAL3887483.1"/>
    <property type="molecule type" value="Genomic_DNA"/>
</dbReference>
<dbReference type="InterPro" id="IPR013783">
    <property type="entry name" value="Ig-like_fold"/>
</dbReference>
<evidence type="ECO:0000256" key="1">
    <source>
        <dbReference type="ARBA" id="ARBA00023157"/>
    </source>
</evidence>
<feature type="transmembrane region" description="Helical" evidence="2">
    <location>
        <begin position="215"/>
        <end position="241"/>
    </location>
</feature>
<dbReference type="Gene3D" id="2.60.40.10">
    <property type="entry name" value="Immunoglobulins"/>
    <property type="match status" value="2"/>
</dbReference>
<feature type="non-terminal residue" evidence="4">
    <location>
        <position position="1"/>
    </location>
</feature>
<dbReference type="CDD" id="cd00096">
    <property type="entry name" value="Ig"/>
    <property type="match status" value="1"/>
</dbReference>
<accession>A0ABD3XR26</accession>
<dbReference type="PANTHER" id="PTHR44170">
    <property type="entry name" value="PROTEIN SIDEKICK"/>
    <property type="match status" value="1"/>
</dbReference>
<dbReference type="PANTHER" id="PTHR44170:SF6">
    <property type="entry name" value="CONTACTIN"/>
    <property type="match status" value="1"/>
</dbReference>
<dbReference type="InterPro" id="IPR036116">
    <property type="entry name" value="FN3_sf"/>
</dbReference>
<proteinExistence type="predicted"/>
<keyword evidence="2" id="KW-0812">Transmembrane</keyword>
<name>A0ABD3XR26_SINWO</name>
<evidence type="ECO:0000313" key="4">
    <source>
        <dbReference type="EMBL" id="KAL3887483.1"/>
    </source>
</evidence>
<evidence type="ECO:0000313" key="5">
    <source>
        <dbReference type="Proteomes" id="UP001634394"/>
    </source>
</evidence>
<keyword evidence="5" id="KW-1185">Reference proteome</keyword>
<keyword evidence="1" id="KW-1015">Disulfide bond</keyword>
<evidence type="ECO:0000256" key="2">
    <source>
        <dbReference type="SAM" id="Phobius"/>
    </source>
</evidence>
<dbReference type="GO" id="GO:0016020">
    <property type="term" value="C:membrane"/>
    <property type="evidence" value="ECO:0007669"/>
    <property type="project" value="UniProtKB-SubCell"/>
</dbReference>